<dbReference type="EMBL" id="NIBG01000016">
    <property type="protein sequence ID" value="PAB58367.1"/>
    <property type="molecule type" value="Genomic_DNA"/>
</dbReference>
<protein>
    <submittedName>
        <fullName evidence="4">Uncharacterized protein</fullName>
    </submittedName>
</protein>
<dbReference type="Pfam" id="PF13400">
    <property type="entry name" value="Tad"/>
    <property type="match status" value="1"/>
</dbReference>
<feature type="domain" description="DUF7305" evidence="3">
    <location>
        <begin position="188"/>
        <end position="342"/>
    </location>
</feature>
<evidence type="ECO:0000313" key="5">
    <source>
        <dbReference type="Proteomes" id="UP000216024"/>
    </source>
</evidence>
<keyword evidence="1" id="KW-0812">Transmembrane</keyword>
<evidence type="ECO:0000259" key="3">
    <source>
        <dbReference type="Pfam" id="PF23981"/>
    </source>
</evidence>
<sequence length="358" mass="39523">MLKMRNFVKNQDGVSVSIFALLFMMLLCMVGVVIDGGMLYVTKTHLQKTANAAVLSGAQELNNNNNEVKSIVNYILTAHNELESLEKLEFPEDKKVTIYLTKEVMTPFYRLFGVEKVPVSVKASAALFGSTKSSIFDYLIFSEDPKKTFYVSGSKNKFNGKVHINGPSEISGSDNQFNDIYEYVGKLKNSGGNNKFPNGKEKSVYMDILDISKDEYKANATTVYNRKKTFSNSNTNVDGIIYVEGDVVFSGGHISGKGTVFATGNIILSGSNLKYKSDDDSVAFYSLKDIEIPGSDGEFHGLFYAPNGNIKLNGSKNTIKGSLIAKEFESISGSDLNLVYDGRYRETLSENLQIKLVK</sequence>
<proteinExistence type="predicted"/>
<dbReference type="Pfam" id="PF23981">
    <property type="entry name" value="DUF7305"/>
    <property type="match status" value="1"/>
</dbReference>
<evidence type="ECO:0000259" key="2">
    <source>
        <dbReference type="Pfam" id="PF13400"/>
    </source>
</evidence>
<gene>
    <name evidence="4" type="ORF">CCE28_15630</name>
</gene>
<keyword evidence="1" id="KW-0472">Membrane</keyword>
<feature type="transmembrane region" description="Helical" evidence="1">
    <location>
        <begin position="12"/>
        <end position="34"/>
    </location>
</feature>
<evidence type="ECO:0000256" key="1">
    <source>
        <dbReference type="SAM" id="Phobius"/>
    </source>
</evidence>
<keyword evidence="1" id="KW-1133">Transmembrane helix</keyword>
<organism evidence="4 5">
    <name type="scientific">Anaeromicrobium sediminis</name>
    <dbReference type="NCBI Taxonomy" id="1478221"/>
    <lineage>
        <taxon>Bacteria</taxon>
        <taxon>Bacillati</taxon>
        <taxon>Bacillota</taxon>
        <taxon>Clostridia</taxon>
        <taxon>Peptostreptococcales</taxon>
        <taxon>Thermotaleaceae</taxon>
        <taxon>Anaeromicrobium</taxon>
    </lineage>
</organism>
<accession>A0A267MFX1</accession>
<dbReference type="InterPro" id="IPR055729">
    <property type="entry name" value="DUF7305"/>
</dbReference>
<keyword evidence="5" id="KW-1185">Reference proteome</keyword>
<reference evidence="4 5" key="1">
    <citation type="submission" date="2017-06" db="EMBL/GenBank/DDBJ databases">
        <title>Draft genome sequence of anaerobic fermentative bacterium Anaeromicrobium sediminis DY2726D isolated from West Pacific Ocean sediments.</title>
        <authorList>
            <person name="Zeng X."/>
        </authorList>
    </citation>
    <scope>NUCLEOTIDE SEQUENCE [LARGE SCALE GENOMIC DNA]</scope>
    <source>
        <strain evidence="4 5">DY2726D</strain>
    </source>
</reference>
<dbReference type="RefSeq" id="WP_095134669.1">
    <property type="nucleotide sequence ID" value="NZ_NIBG01000016.1"/>
</dbReference>
<name>A0A267MFX1_9FIRM</name>
<dbReference type="OrthoDB" id="5447051at2"/>
<dbReference type="AlphaFoldDB" id="A0A267MFX1"/>
<comment type="caution">
    <text evidence="4">The sequence shown here is derived from an EMBL/GenBank/DDBJ whole genome shotgun (WGS) entry which is preliminary data.</text>
</comment>
<dbReference type="Proteomes" id="UP000216024">
    <property type="component" value="Unassembled WGS sequence"/>
</dbReference>
<dbReference type="InterPro" id="IPR028087">
    <property type="entry name" value="Tad_N"/>
</dbReference>
<evidence type="ECO:0000313" key="4">
    <source>
        <dbReference type="EMBL" id="PAB58367.1"/>
    </source>
</evidence>
<feature type="domain" description="Putative Flp pilus-assembly TadG-like N-terminal" evidence="2">
    <location>
        <begin position="15"/>
        <end position="59"/>
    </location>
</feature>